<dbReference type="GO" id="GO:0006826">
    <property type="term" value="P:iron ion transport"/>
    <property type="evidence" value="ECO:0007669"/>
    <property type="project" value="UniProtKB-KW"/>
</dbReference>
<evidence type="ECO:0000256" key="5">
    <source>
        <dbReference type="ARBA" id="ARBA00022692"/>
    </source>
</evidence>
<evidence type="ECO:0000256" key="7">
    <source>
        <dbReference type="ARBA" id="ARBA00023065"/>
    </source>
</evidence>
<dbReference type="SUPFAM" id="SSF56935">
    <property type="entry name" value="Porins"/>
    <property type="match status" value="1"/>
</dbReference>
<dbReference type="InterPro" id="IPR000531">
    <property type="entry name" value="Beta-barrel_TonB"/>
</dbReference>
<evidence type="ECO:0000256" key="12">
    <source>
        <dbReference type="RuleBase" id="RU003357"/>
    </source>
</evidence>
<dbReference type="PANTHER" id="PTHR32552:SF81">
    <property type="entry name" value="TONB-DEPENDENT OUTER MEMBRANE RECEPTOR"/>
    <property type="match status" value="1"/>
</dbReference>
<keyword evidence="2 11" id="KW-0813">Transport</keyword>
<gene>
    <name evidence="15" type="ORF">HZF05_20960</name>
</gene>
<evidence type="ECO:0000313" key="15">
    <source>
        <dbReference type="EMBL" id="MBA2936559.1"/>
    </source>
</evidence>
<dbReference type="InterPro" id="IPR036942">
    <property type="entry name" value="Beta-barrel_TonB_sf"/>
</dbReference>
<comment type="similarity">
    <text evidence="11 12">Belongs to the TonB-dependent receptor family.</text>
</comment>
<keyword evidence="4" id="KW-0410">Iron transport</keyword>
<reference evidence="15 16" key="1">
    <citation type="submission" date="2020-07" db="EMBL/GenBank/DDBJ databases">
        <authorList>
            <person name="Sun Q."/>
        </authorList>
    </citation>
    <scope>NUCLEOTIDE SEQUENCE [LARGE SCALE GENOMIC DNA]</scope>
    <source>
        <strain evidence="15 16">CGMCC 1.13654</strain>
    </source>
</reference>
<keyword evidence="6" id="KW-0408">Iron</keyword>
<keyword evidence="16" id="KW-1185">Reference proteome</keyword>
<evidence type="ECO:0000256" key="3">
    <source>
        <dbReference type="ARBA" id="ARBA00022452"/>
    </source>
</evidence>
<dbReference type="Pfam" id="PF07715">
    <property type="entry name" value="Plug"/>
    <property type="match status" value="1"/>
</dbReference>
<dbReference type="EMBL" id="JACEIB010000027">
    <property type="protein sequence ID" value="MBA2936559.1"/>
    <property type="molecule type" value="Genomic_DNA"/>
</dbReference>
<evidence type="ECO:0000256" key="6">
    <source>
        <dbReference type="ARBA" id="ARBA00023004"/>
    </source>
</evidence>
<dbReference type="InterPro" id="IPR012910">
    <property type="entry name" value="Plug_dom"/>
</dbReference>
<evidence type="ECO:0000259" key="13">
    <source>
        <dbReference type="Pfam" id="PF00593"/>
    </source>
</evidence>
<evidence type="ECO:0000259" key="14">
    <source>
        <dbReference type="Pfam" id="PF07715"/>
    </source>
</evidence>
<evidence type="ECO:0000256" key="1">
    <source>
        <dbReference type="ARBA" id="ARBA00004571"/>
    </source>
</evidence>
<dbReference type="Pfam" id="PF00593">
    <property type="entry name" value="TonB_dep_Rec_b-barrel"/>
    <property type="match status" value="1"/>
</dbReference>
<dbReference type="InterPro" id="IPR039426">
    <property type="entry name" value="TonB-dep_rcpt-like"/>
</dbReference>
<keyword evidence="8 12" id="KW-0798">TonB box</keyword>
<dbReference type="GO" id="GO:0009279">
    <property type="term" value="C:cell outer membrane"/>
    <property type="evidence" value="ECO:0007669"/>
    <property type="project" value="UniProtKB-SubCell"/>
</dbReference>
<evidence type="ECO:0000256" key="11">
    <source>
        <dbReference type="PROSITE-ProRule" id="PRU01360"/>
    </source>
</evidence>
<dbReference type="AlphaFoldDB" id="A0A838LD32"/>
<keyword evidence="5 11" id="KW-0812">Transmembrane</keyword>
<evidence type="ECO:0000313" key="16">
    <source>
        <dbReference type="Proteomes" id="UP000570166"/>
    </source>
</evidence>
<keyword evidence="7" id="KW-0406">Ion transport</keyword>
<evidence type="ECO:0000256" key="9">
    <source>
        <dbReference type="ARBA" id="ARBA00023136"/>
    </source>
</evidence>
<keyword evidence="3 11" id="KW-1134">Transmembrane beta strand</keyword>
<proteinExistence type="inferred from homology"/>
<name>A0A838LD32_9SPHN</name>
<dbReference type="PROSITE" id="PS52016">
    <property type="entry name" value="TONB_DEPENDENT_REC_3"/>
    <property type="match status" value="1"/>
</dbReference>
<sequence>MVTAQRRSERLVDVPVSISVVPGAQLSQGGASIEAATKLVPGVVIARNGLAIQPTIRGIGTNVSGVGVDPNVAIYLDGVYQSSQAGNIFDLVNVDQVQILKGPQGTLFGRNATGGAILVTTKAPSFTPTAEFNLSYARYNEVTANAYGSTGIGDKVAVDLAVYYRHSDGWMRDLRTGQDVNEQRSYDVRSKILFEPTDKLKFTLGLSHSYTSDPTGFAFEALNGDSIGRPRPGSTPIAADRNELSQDTLPVIQIKANNIQLNGSYDLGFATLASITDYRTERDHFVADLDSSYAPVQYESYTPHYRDFSQEVTLTSPSHGKFTWVAGAYYFHEKAYISDFYLNGSSYIDSDVHTDAVAGFADGTYNIGRLALIGGIRFSSEQKQFAADRPSTGASVADKTRWNSWTPRAGLRFTLSPHANIYATYSKGFKSGAYNPTSLDTKPINPEKVDAYEIGFKSSTRLLSINLAAFYYNYNDIQVSAYDFSVGTQRLFNAARAKIYGAEADAAYHVTDALDVHAAFAYTHSEYSSFPGAPQFLPAPPGNVGNVSTSGGIDASGNAMIRAPKFTVSGTASYKIDLPKGSVTISATPYWSSRVYYTFDERLSQAPYFTMDARIAWAPTDRLTLSVFGRNLTDKTYATYITASQARDGVQFARPRTFGVALGFKY</sequence>
<keyword evidence="9 11" id="KW-0472">Membrane</keyword>
<keyword evidence="10 11" id="KW-0998">Cell outer membrane</keyword>
<dbReference type="Proteomes" id="UP000570166">
    <property type="component" value="Unassembled WGS sequence"/>
</dbReference>
<evidence type="ECO:0000256" key="8">
    <source>
        <dbReference type="ARBA" id="ARBA00023077"/>
    </source>
</evidence>
<feature type="domain" description="TonB-dependent receptor-like beta-barrel" evidence="13">
    <location>
        <begin position="210"/>
        <end position="632"/>
    </location>
</feature>
<evidence type="ECO:0000256" key="10">
    <source>
        <dbReference type="ARBA" id="ARBA00023237"/>
    </source>
</evidence>
<organism evidence="15 16">
    <name type="scientific">Sphingomonas chungangi</name>
    <dbReference type="NCBI Taxonomy" id="2683589"/>
    <lineage>
        <taxon>Bacteria</taxon>
        <taxon>Pseudomonadati</taxon>
        <taxon>Pseudomonadota</taxon>
        <taxon>Alphaproteobacteria</taxon>
        <taxon>Sphingomonadales</taxon>
        <taxon>Sphingomonadaceae</taxon>
        <taxon>Sphingomonas</taxon>
    </lineage>
</organism>
<dbReference type="PANTHER" id="PTHR32552">
    <property type="entry name" value="FERRICHROME IRON RECEPTOR-RELATED"/>
    <property type="match status" value="1"/>
</dbReference>
<feature type="domain" description="TonB-dependent receptor plug" evidence="14">
    <location>
        <begin position="12"/>
        <end position="116"/>
    </location>
</feature>
<evidence type="ECO:0000256" key="2">
    <source>
        <dbReference type="ARBA" id="ARBA00022448"/>
    </source>
</evidence>
<dbReference type="RefSeq" id="WP_160364395.1">
    <property type="nucleotide sequence ID" value="NZ_JACEIB010000027.1"/>
</dbReference>
<evidence type="ECO:0000256" key="4">
    <source>
        <dbReference type="ARBA" id="ARBA00022496"/>
    </source>
</evidence>
<protein>
    <submittedName>
        <fullName evidence="15">TonB-dependent receptor</fullName>
    </submittedName>
</protein>
<comment type="caution">
    <text evidence="15">The sequence shown here is derived from an EMBL/GenBank/DDBJ whole genome shotgun (WGS) entry which is preliminary data.</text>
</comment>
<comment type="subcellular location">
    <subcellularLocation>
        <location evidence="1 11">Cell outer membrane</location>
        <topology evidence="1 11">Multi-pass membrane protein</topology>
    </subcellularLocation>
</comment>
<accession>A0A838LD32</accession>
<dbReference type="CDD" id="cd01347">
    <property type="entry name" value="ligand_gated_channel"/>
    <property type="match status" value="1"/>
</dbReference>
<keyword evidence="15" id="KW-0675">Receptor</keyword>
<dbReference type="Gene3D" id="2.40.170.20">
    <property type="entry name" value="TonB-dependent receptor, beta-barrel domain"/>
    <property type="match status" value="1"/>
</dbReference>